<accession>A0AAW2B650</accession>
<keyword evidence="5" id="KW-1185">Reference proteome</keyword>
<evidence type="ECO:0000256" key="2">
    <source>
        <dbReference type="SAM" id="Phobius"/>
    </source>
</evidence>
<evidence type="ECO:0000256" key="1">
    <source>
        <dbReference type="RuleBase" id="RU369085"/>
    </source>
</evidence>
<dbReference type="GO" id="GO:0031146">
    <property type="term" value="P:SCF-dependent proteasomal ubiquitin-dependent protein catabolic process"/>
    <property type="evidence" value="ECO:0007669"/>
    <property type="project" value="UniProtKB-UniRule"/>
</dbReference>
<keyword evidence="1" id="KW-0833">Ubl conjugation pathway</keyword>
<keyword evidence="2" id="KW-0812">Transmembrane</keyword>
<name>A0AAW2B650_CULAL</name>
<sequence>MQNVCKRSKSAIFRPEGDSPMIPGGQDPLQQNFADTLPTEMSVRIFNELDIRSLCRASLTCRQWNDIIEGSDHLWRSHCLTVLAVCRREVNGDRLDGCSWKVCVICFILYLSLLFVYVSSFFCPRLLLCVTTGKAV</sequence>
<dbReference type="AlphaFoldDB" id="A0AAW2B650"/>
<evidence type="ECO:0000259" key="3">
    <source>
        <dbReference type="PROSITE" id="PS50181"/>
    </source>
</evidence>
<comment type="pathway">
    <text evidence="1">Protein modification; protein ubiquitination.</text>
</comment>
<proteinExistence type="predicted"/>
<dbReference type="GO" id="GO:0016567">
    <property type="term" value="P:protein ubiquitination"/>
    <property type="evidence" value="ECO:0007669"/>
    <property type="project" value="UniProtKB-UniRule"/>
</dbReference>
<dbReference type="SUPFAM" id="SSF81383">
    <property type="entry name" value="F-box domain"/>
    <property type="match status" value="1"/>
</dbReference>
<feature type="transmembrane region" description="Helical" evidence="2">
    <location>
        <begin position="98"/>
        <end position="118"/>
    </location>
</feature>
<dbReference type="GO" id="GO:0005737">
    <property type="term" value="C:cytoplasm"/>
    <property type="evidence" value="ECO:0007669"/>
    <property type="project" value="TreeGrafter"/>
</dbReference>
<organism evidence="4 5">
    <name type="scientific">Culter alburnus</name>
    <name type="common">Topmouth culter</name>
    <dbReference type="NCBI Taxonomy" id="194366"/>
    <lineage>
        <taxon>Eukaryota</taxon>
        <taxon>Metazoa</taxon>
        <taxon>Chordata</taxon>
        <taxon>Craniata</taxon>
        <taxon>Vertebrata</taxon>
        <taxon>Euteleostomi</taxon>
        <taxon>Actinopterygii</taxon>
        <taxon>Neopterygii</taxon>
        <taxon>Teleostei</taxon>
        <taxon>Ostariophysi</taxon>
        <taxon>Cypriniformes</taxon>
        <taxon>Xenocyprididae</taxon>
        <taxon>Xenocypridinae</taxon>
        <taxon>Culter</taxon>
    </lineage>
</organism>
<gene>
    <name evidence="4" type="ORF">ABG768_000990</name>
</gene>
<evidence type="ECO:0000313" key="4">
    <source>
        <dbReference type="EMBL" id="KAK9981459.1"/>
    </source>
</evidence>
<dbReference type="PROSITE" id="PS50181">
    <property type="entry name" value="FBOX"/>
    <property type="match status" value="1"/>
</dbReference>
<dbReference type="Proteomes" id="UP001479290">
    <property type="component" value="Unassembled WGS sequence"/>
</dbReference>
<dbReference type="Pfam" id="PF12937">
    <property type="entry name" value="F-box-like"/>
    <property type="match status" value="1"/>
</dbReference>
<evidence type="ECO:0000313" key="5">
    <source>
        <dbReference type="Proteomes" id="UP001479290"/>
    </source>
</evidence>
<feature type="domain" description="F-box" evidence="3">
    <location>
        <begin position="31"/>
        <end position="78"/>
    </location>
</feature>
<keyword evidence="2" id="KW-1133">Transmembrane helix</keyword>
<protein>
    <recommendedName>
        <fullName evidence="3">F-box domain-containing protein</fullName>
    </recommendedName>
</protein>
<dbReference type="EMBL" id="JAWDJR010000001">
    <property type="protein sequence ID" value="KAK9981459.1"/>
    <property type="molecule type" value="Genomic_DNA"/>
</dbReference>
<keyword evidence="2" id="KW-0472">Membrane</keyword>
<dbReference type="InterPro" id="IPR001810">
    <property type="entry name" value="F-box_dom"/>
</dbReference>
<dbReference type="PANTHER" id="PTHR12874:SF9">
    <property type="entry name" value="F-BOX ONLY PROTEIN 48"/>
    <property type="match status" value="1"/>
</dbReference>
<reference evidence="4 5" key="1">
    <citation type="submission" date="2024-05" db="EMBL/GenBank/DDBJ databases">
        <title>A high-quality chromosomal-level genome assembly of Topmouth culter (Culter alburnus).</title>
        <authorList>
            <person name="Zhao H."/>
        </authorList>
    </citation>
    <scope>NUCLEOTIDE SEQUENCE [LARGE SCALE GENOMIC DNA]</scope>
    <source>
        <strain evidence="4">CATC2023</strain>
        <tissue evidence="4">Muscle</tissue>
    </source>
</reference>
<dbReference type="GO" id="GO:0019005">
    <property type="term" value="C:SCF ubiquitin ligase complex"/>
    <property type="evidence" value="ECO:0007669"/>
    <property type="project" value="UniProtKB-UniRule"/>
</dbReference>
<dbReference type="PANTHER" id="PTHR12874">
    <property type="entry name" value="F-BOX ONLY PROTEIN 48-RELATED"/>
    <property type="match status" value="1"/>
</dbReference>
<dbReference type="CDD" id="cd22113">
    <property type="entry name" value="F-box_FBXO48"/>
    <property type="match status" value="1"/>
</dbReference>
<dbReference type="SMART" id="SM00256">
    <property type="entry name" value="FBOX"/>
    <property type="match status" value="1"/>
</dbReference>
<dbReference type="InterPro" id="IPR036047">
    <property type="entry name" value="F-box-like_dom_sf"/>
</dbReference>
<comment type="caution">
    <text evidence="4">The sequence shown here is derived from an EMBL/GenBank/DDBJ whole genome shotgun (WGS) entry which is preliminary data.</text>
</comment>
<dbReference type="Gene3D" id="1.20.1280.50">
    <property type="match status" value="1"/>
</dbReference>